<protein>
    <submittedName>
        <fullName evidence="2">Uncharacterized protein</fullName>
    </submittedName>
</protein>
<dbReference type="EMBL" id="MK356557">
    <property type="protein sequence ID" value="QBM91363.1"/>
    <property type="molecule type" value="Genomic_DNA"/>
</dbReference>
<feature type="region of interest" description="Disordered" evidence="1">
    <location>
        <begin position="1"/>
        <end position="32"/>
    </location>
</feature>
<proteinExistence type="predicted"/>
<evidence type="ECO:0000256" key="1">
    <source>
        <dbReference type="SAM" id="MobiDB-lite"/>
    </source>
</evidence>
<gene>
    <name evidence="2" type="ORF">NNIBIDOC_00030</name>
</gene>
<geneLocation type="plasmid" evidence="2">
    <name>pSa1423-90k</name>
</geneLocation>
<keyword evidence="2" id="KW-0614">Plasmid</keyword>
<reference evidence="2" key="1">
    <citation type="submission" date="2019-01" db="EMBL/GenBank/DDBJ databases">
        <title>Salmonella strain 1423 plasmid sequences.</title>
        <authorList>
            <person name="Chen K."/>
            <person name="Chen S."/>
        </authorList>
    </citation>
    <scope>NUCLEOTIDE SEQUENCE</scope>
    <source>
        <strain evidence="2">Sa1423</strain>
        <plasmid evidence="2">pSa1423-90k</plasmid>
    </source>
</reference>
<evidence type="ECO:0000313" key="2">
    <source>
        <dbReference type="EMBL" id="QBM91363.1"/>
    </source>
</evidence>
<dbReference type="AlphaFoldDB" id="A0A482ET62"/>
<feature type="compositionally biased region" description="Basic residues" evidence="1">
    <location>
        <begin position="1"/>
        <end position="10"/>
    </location>
</feature>
<organism evidence="2">
    <name type="scientific">Salmonella sp</name>
    <dbReference type="NCBI Taxonomy" id="599"/>
    <lineage>
        <taxon>Bacteria</taxon>
        <taxon>Pseudomonadati</taxon>
        <taxon>Pseudomonadota</taxon>
        <taxon>Gammaproteobacteria</taxon>
        <taxon>Enterobacterales</taxon>
        <taxon>Enterobacteriaceae</taxon>
        <taxon>Salmonella</taxon>
    </lineage>
</organism>
<name>A0A482ET62_SALSP</name>
<accession>A0A482ET62</accession>
<sequence length="98" mass="11031">MKTANPKRRKEAISDASKRRRKLQIKGPEKTANTGIAKESCNYEATTEKVAIATGEPRKRLVRIALSCRWCGRGAGVRRNQLSGNISLWRDAVSRRLH</sequence>